<evidence type="ECO:0000313" key="3">
    <source>
        <dbReference type="Proteomes" id="UP000215355"/>
    </source>
</evidence>
<gene>
    <name evidence="2" type="ORF">SAMEA4412673_02061</name>
</gene>
<feature type="transmembrane region" description="Helical" evidence="1">
    <location>
        <begin position="20"/>
        <end position="41"/>
    </location>
</feature>
<accession>A0AAJ5C0A9</accession>
<evidence type="ECO:0000256" key="1">
    <source>
        <dbReference type="SAM" id="Phobius"/>
    </source>
</evidence>
<evidence type="ECO:0008006" key="4">
    <source>
        <dbReference type="Google" id="ProtNLM"/>
    </source>
</evidence>
<evidence type="ECO:0000313" key="2">
    <source>
        <dbReference type="EMBL" id="SNV50452.1"/>
    </source>
</evidence>
<organism evidence="2 3">
    <name type="scientific">Sphingobacterium mizutaii</name>
    <dbReference type="NCBI Taxonomy" id="1010"/>
    <lineage>
        <taxon>Bacteria</taxon>
        <taxon>Pseudomonadati</taxon>
        <taxon>Bacteroidota</taxon>
        <taxon>Sphingobacteriia</taxon>
        <taxon>Sphingobacteriales</taxon>
        <taxon>Sphingobacteriaceae</taxon>
        <taxon>Sphingobacterium</taxon>
    </lineage>
</organism>
<name>A0AAJ5C0A9_9SPHI</name>
<dbReference type="Proteomes" id="UP000215355">
    <property type="component" value="Chromosome 1"/>
</dbReference>
<reference evidence="2 3" key="1">
    <citation type="submission" date="2017-06" db="EMBL/GenBank/DDBJ databases">
        <authorList>
            <consortium name="Pathogen Informatics"/>
        </authorList>
    </citation>
    <scope>NUCLEOTIDE SEQUENCE [LARGE SCALE GENOMIC DNA]</scope>
    <source>
        <strain evidence="2 3">NCTC12149</strain>
    </source>
</reference>
<keyword evidence="1" id="KW-1133">Transmembrane helix</keyword>
<dbReference type="EMBL" id="LT906468">
    <property type="protein sequence ID" value="SNV50452.1"/>
    <property type="molecule type" value="Genomic_DNA"/>
</dbReference>
<dbReference type="AlphaFoldDB" id="A0AAJ5C0A9"/>
<proteinExistence type="predicted"/>
<sequence length="385" mass="44946">MYLGYYLQFYLLYVQAKLWSYPSLTRLTIVIFVSLILVLIINQLRNLFYEAKYSQDDQSFRSFKERLESAINDILMNRNNLSEQNVLNDFESIYNIKGSRRGLKFLSKLLIQANLNSKIGKVALNDNNYNIIMNTYGLVNFWELELVSNNLNRIFKAKKNLDNLKNDYQQQILHISAHNLPKKLNNKGPQKLMKTENNEPYKFLDESFVIEFNPLDEILVHQFLMVKAEAGRLPLLSRWVRNSTNTAFRIFMIREIAFFNQSGCGAILASLLCKESCNEIRLAIIETLISLNHKQSESHIIACYPSSNKKVKRAIIRAVTTFKTKFGLEFLNEVFFDSTDNILKEELIQAMKTIRNQCDMENEGKEDTEPFYEKTNNKQINYQIG</sequence>
<dbReference type="InterPro" id="IPR016024">
    <property type="entry name" value="ARM-type_fold"/>
</dbReference>
<keyword evidence="1" id="KW-0812">Transmembrane</keyword>
<dbReference type="SUPFAM" id="SSF48371">
    <property type="entry name" value="ARM repeat"/>
    <property type="match status" value="1"/>
</dbReference>
<dbReference type="KEGG" id="smiz:4412673_02061"/>
<keyword evidence="1" id="KW-0472">Membrane</keyword>
<protein>
    <recommendedName>
        <fullName evidence="4">HEAT repeat-containing protein</fullName>
    </recommendedName>
</protein>